<dbReference type="OrthoDB" id="2866610at2"/>
<keyword evidence="4" id="KW-1185">Reference proteome</keyword>
<dbReference type="EMBL" id="FQXP01000007">
    <property type="protein sequence ID" value="SHH94581.1"/>
    <property type="molecule type" value="Genomic_DNA"/>
</dbReference>
<sequence>MKDTTILTMNVKLCKDDFEAFLKYTSRKSKFIWLGAFTIFITLICIKLFKHNKNDSLIFLSIISMFIVLVLWFFLLLLMEKKMIRKQLATFDGNLALQENQSYTINNKGINIKTANSTLHLNWEFISYIKEYGEGFVIHLHRDRFFIIPKKSFKNFKDLENFKRLYKTKCKKQKI</sequence>
<keyword evidence="1" id="KW-1133">Transmembrane helix</keyword>
<evidence type="ECO:0000259" key="2">
    <source>
        <dbReference type="Pfam" id="PF14317"/>
    </source>
</evidence>
<evidence type="ECO:0000256" key="1">
    <source>
        <dbReference type="SAM" id="Phobius"/>
    </source>
</evidence>
<dbReference type="Proteomes" id="UP000184526">
    <property type="component" value="Unassembled WGS sequence"/>
</dbReference>
<reference evidence="3 4" key="1">
    <citation type="submission" date="2016-11" db="EMBL/GenBank/DDBJ databases">
        <authorList>
            <person name="Jaros S."/>
            <person name="Januszkiewicz K."/>
            <person name="Wedrychowicz H."/>
        </authorList>
    </citation>
    <scope>NUCLEOTIDE SEQUENCE [LARGE SCALE GENOMIC DNA]</scope>
    <source>
        <strain evidence="3 4">DSM 3089</strain>
    </source>
</reference>
<feature type="transmembrane region" description="Helical" evidence="1">
    <location>
        <begin position="31"/>
        <end position="50"/>
    </location>
</feature>
<evidence type="ECO:0000313" key="3">
    <source>
        <dbReference type="EMBL" id="SHH94581.1"/>
    </source>
</evidence>
<gene>
    <name evidence="3" type="ORF">SAMN02745196_01987</name>
</gene>
<organism evidence="3 4">
    <name type="scientific">Clostridium collagenovorans DSM 3089</name>
    <dbReference type="NCBI Taxonomy" id="1121306"/>
    <lineage>
        <taxon>Bacteria</taxon>
        <taxon>Bacillati</taxon>
        <taxon>Bacillota</taxon>
        <taxon>Clostridia</taxon>
        <taxon>Eubacteriales</taxon>
        <taxon>Clostridiaceae</taxon>
        <taxon>Clostridium</taxon>
    </lineage>
</organism>
<keyword evidence="1" id="KW-0472">Membrane</keyword>
<accession>A0A1M5X458</accession>
<keyword evidence="1" id="KW-0812">Transmembrane</keyword>
<proteinExistence type="predicted"/>
<protein>
    <submittedName>
        <fullName evidence="3">YcxB-like protein</fullName>
    </submittedName>
</protein>
<feature type="transmembrane region" description="Helical" evidence="1">
    <location>
        <begin position="56"/>
        <end position="78"/>
    </location>
</feature>
<dbReference type="InterPro" id="IPR025588">
    <property type="entry name" value="YcxB-like_C"/>
</dbReference>
<feature type="domain" description="YcxB-like C-terminal" evidence="2">
    <location>
        <begin position="105"/>
        <end position="164"/>
    </location>
</feature>
<dbReference type="AlphaFoldDB" id="A0A1M5X458"/>
<dbReference type="Pfam" id="PF14317">
    <property type="entry name" value="YcxB"/>
    <property type="match status" value="1"/>
</dbReference>
<dbReference type="RefSeq" id="WP_072831869.1">
    <property type="nucleotide sequence ID" value="NZ_FQXP01000007.1"/>
</dbReference>
<evidence type="ECO:0000313" key="4">
    <source>
        <dbReference type="Proteomes" id="UP000184526"/>
    </source>
</evidence>
<name>A0A1M5X458_9CLOT</name>